<dbReference type="InterPro" id="IPR024361">
    <property type="entry name" value="BACON"/>
</dbReference>
<evidence type="ECO:0000256" key="7">
    <source>
        <dbReference type="ARBA" id="ARBA00023049"/>
    </source>
</evidence>
<dbReference type="SUPFAM" id="SSF55486">
    <property type="entry name" value="Metalloproteases ('zincins'), catalytic domain"/>
    <property type="match status" value="2"/>
</dbReference>
<dbReference type="GO" id="GO:0006508">
    <property type="term" value="P:proteolysis"/>
    <property type="evidence" value="ECO:0007669"/>
    <property type="project" value="UniProtKB-KW"/>
</dbReference>
<evidence type="ECO:0000313" key="13">
    <source>
        <dbReference type="Proteomes" id="UP000284777"/>
    </source>
</evidence>
<dbReference type="GO" id="GO:0008237">
    <property type="term" value="F:metallopeptidase activity"/>
    <property type="evidence" value="ECO:0007669"/>
    <property type="project" value="UniProtKB-KW"/>
</dbReference>
<feature type="domain" description="Peptidase M43 pregnancy-associated plasma-A" evidence="10">
    <location>
        <begin position="293"/>
        <end position="406"/>
    </location>
</feature>
<dbReference type="InterPro" id="IPR024079">
    <property type="entry name" value="MetalloPept_cat_dom_sf"/>
</dbReference>
<evidence type="ECO:0000313" key="12">
    <source>
        <dbReference type="EMBL" id="RGW96281.1"/>
    </source>
</evidence>
<dbReference type="InterPro" id="IPR008754">
    <property type="entry name" value="Peptidase_M43"/>
</dbReference>
<reference evidence="12 13" key="1">
    <citation type="submission" date="2018-08" db="EMBL/GenBank/DDBJ databases">
        <title>A genome reference for cultivated species of the human gut microbiota.</title>
        <authorList>
            <person name="Zou Y."/>
            <person name="Xue W."/>
            <person name="Luo G."/>
        </authorList>
    </citation>
    <scope>NUCLEOTIDE SEQUENCE [LARGE SCALE GENOMIC DNA]</scope>
    <source>
        <strain evidence="12 13">AF05-4</strain>
    </source>
</reference>
<dbReference type="Gene3D" id="3.40.390.10">
    <property type="entry name" value="Collagenase (Catalytic Domain)"/>
    <property type="match status" value="1"/>
</dbReference>
<dbReference type="InterPro" id="IPR013783">
    <property type="entry name" value="Ig-like_fold"/>
</dbReference>
<feature type="signal peptide" evidence="9">
    <location>
        <begin position="1"/>
        <end position="20"/>
    </location>
</feature>
<evidence type="ECO:0000256" key="3">
    <source>
        <dbReference type="ARBA" id="ARBA00022723"/>
    </source>
</evidence>
<dbReference type="Proteomes" id="UP000284777">
    <property type="component" value="Unassembled WGS sequence"/>
</dbReference>
<dbReference type="RefSeq" id="WP_117902400.1">
    <property type="nucleotide sequence ID" value="NZ_QSBD01000017.1"/>
</dbReference>
<keyword evidence="2" id="KW-0645">Protease</keyword>
<dbReference type="PROSITE" id="PS51257">
    <property type="entry name" value="PROKAR_LIPOPROTEIN"/>
    <property type="match status" value="1"/>
</dbReference>
<evidence type="ECO:0000256" key="1">
    <source>
        <dbReference type="ARBA" id="ARBA00008721"/>
    </source>
</evidence>
<dbReference type="PANTHER" id="PTHR47466">
    <property type="match status" value="1"/>
</dbReference>
<keyword evidence="6" id="KW-0862">Zinc</keyword>
<evidence type="ECO:0000259" key="11">
    <source>
        <dbReference type="Pfam" id="PF13004"/>
    </source>
</evidence>
<keyword evidence="8" id="KW-1015">Disulfide bond</keyword>
<feature type="chain" id="PRO_5019447536" evidence="9">
    <location>
        <begin position="21"/>
        <end position="450"/>
    </location>
</feature>
<dbReference type="EMBL" id="QSBD01000017">
    <property type="protein sequence ID" value="RGW96281.1"/>
    <property type="molecule type" value="Genomic_DNA"/>
</dbReference>
<comment type="similarity">
    <text evidence="1">Belongs to the peptidase M43B family.</text>
</comment>
<feature type="domain" description="BACON" evidence="11">
    <location>
        <begin position="57"/>
        <end position="109"/>
    </location>
</feature>
<dbReference type="GO" id="GO:0046872">
    <property type="term" value="F:metal ion binding"/>
    <property type="evidence" value="ECO:0007669"/>
    <property type="project" value="UniProtKB-KW"/>
</dbReference>
<dbReference type="Pfam" id="PF13004">
    <property type="entry name" value="BACON"/>
    <property type="match status" value="1"/>
</dbReference>
<keyword evidence="3" id="KW-0479">Metal-binding</keyword>
<protein>
    <submittedName>
        <fullName evidence="12">Zinc-dependent metalloproteinase lipoprotein</fullName>
    </submittedName>
</protein>
<evidence type="ECO:0000256" key="4">
    <source>
        <dbReference type="ARBA" id="ARBA00022729"/>
    </source>
</evidence>
<keyword evidence="4 9" id="KW-0732">Signal</keyword>
<name>A0A413E0N3_BACSE</name>
<dbReference type="PANTHER" id="PTHR47466:SF1">
    <property type="entry name" value="METALLOPROTEASE MEP1 (AFU_ORTHOLOGUE AFUA_1G07730)-RELATED"/>
    <property type="match status" value="1"/>
</dbReference>
<dbReference type="InterPro" id="IPR023852">
    <property type="entry name" value="Metalloproteinase_lipop_BF0631"/>
</dbReference>
<comment type="caution">
    <text evidence="12">The sequence shown here is derived from an EMBL/GenBank/DDBJ whole genome shotgun (WGS) entry which is preliminary data.</text>
</comment>
<keyword evidence="7" id="KW-0482">Metalloprotease</keyword>
<keyword evidence="5" id="KW-0378">Hydrolase</keyword>
<dbReference type="NCBIfam" id="TIGR03952">
    <property type="entry name" value="metzin_BF0631"/>
    <property type="match status" value="1"/>
</dbReference>
<evidence type="ECO:0000256" key="2">
    <source>
        <dbReference type="ARBA" id="ARBA00022670"/>
    </source>
</evidence>
<dbReference type="Gene3D" id="2.60.40.10">
    <property type="entry name" value="Immunoglobulins"/>
    <property type="match status" value="1"/>
</dbReference>
<proteinExistence type="inferred from homology"/>
<sequence length="450" mass="50834">MKTKLLYLLPILCFVLASCNDDDEPVINLSQQDFTDIPYDGATIQVDVNSASKWYAESVDAPWITIPDAGKVGETTLDIMIEGNLAEESRTGQVKLTAGGEVQMLTFTQNGKPVGEELTYRIPIVFHVLYNDPSDDTQNIPAENIYEILNFANQAYAQNGIKLEFVPAITDPSGNVLKEAGVDRVNWVSPTIDPTLVMEISGREYIHLLWDPNQYVNILLYNFTYQNILGISTFPLVPKSHPLPGMETVEDMNITLENLNHMRCVSLNSSWILGSARDPLAGYIDPQLLARQTYSGVTLAHELGHYFGLRHVFAESPNGACIDTDYCEDTPSYDKSNDYDLYVQYIWQEEQFNPNFPNEFNWKDVFMRTPCAGGEQFESHNLMDYSYGFMDEFTADQRKRMRHVLDYSPLIPGPKQTRSCLSRSVKGLIDLPHEIAICGLDGTYSRKIKD</sequence>
<evidence type="ECO:0000256" key="8">
    <source>
        <dbReference type="ARBA" id="ARBA00023157"/>
    </source>
</evidence>
<evidence type="ECO:0000256" key="5">
    <source>
        <dbReference type="ARBA" id="ARBA00022801"/>
    </source>
</evidence>
<dbReference type="AlphaFoldDB" id="A0A413E0N3"/>
<dbReference type="CDD" id="cd14948">
    <property type="entry name" value="BACON"/>
    <property type="match status" value="1"/>
</dbReference>
<keyword evidence="12" id="KW-0449">Lipoprotein</keyword>
<evidence type="ECO:0000259" key="10">
    <source>
        <dbReference type="Pfam" id="PF05572"/>
    </source>
</evidence>
<evidence type="ECO:0000256" key="9">
    <source>
        <dbReference type="SAM" id="SignalP"/>
    </source>
</evidence>
<dbReference type="Pfam" id="PF05572">
    <property type="entry name" value="Peptidase_M43"/>
    <property type="match status" value="1"/>
</dbReference>
<gene>
    <name evidence="12" type="ORF">DWV41_11305</name>
</gene>
<evidence type="ECO:0000256" key="6">
    <source>
        <dbReference type="ARBA" id="ARBA00022833"/>
    </source>
</evidence>
<accession>A0A413E0N3</accession>
<organism evidence="12 13">
    <name type="scientific">Bacteroides stercoris</name>
    <dbReference type="NCBI Taxonomy" id="46506"/>
    <lineage>
        <taxon>Bacteria</taxon>
        <taxon>Pseudomonadati</taxon>
        <taxon>Bacteroidota</taxon>
        <taxon>Bacteroidia</taxon>
        <taxon>Bacteroidales</taxon>
        <taxon>Bacteroidaceae</taxon>
        <taxon>Bacteroides</taxon>
    </lineage>
</organism>